<dbReference type="Gene3D" id="3.30.420.40">
    <property type="match status" value="3"/>
</dbReference>
<dbReference type="GO" id="GO:0005634">
    <property type="term" value="C:nucleus"/>
    <property type="evidence" value="ECO:0007669"/>
    <property type="project" value="TreeGrafter"/>
</dbReference>
<feature type="compositionally biased region" description="Low complexity" evidence="3">
    <location>
        <begin position="120"/>
        <end position="162"/>
    </location>
</feature>
<evidence type="ECO:0000256" key="3">
    <source>
        <dbReference type="SAM" id="MobiDB-lite"/>
    </source>
</evidence>
<evidence type="ECO:0000256" key="2">
    <source>
        <dbReference type="ARBA" id="ARBA00022840"/>
    </source>
</evidence>
<feature type="region of interest" description="Disordered" evidence="3">
    <location>
        <begin position="594"/>
        <end position="620"/>
    </location>
</feature>
<evidence type="ECO:0000256" key="1">
    <source>
        <dbReference type="ARBA" id="ARBA00022741"/>
    </source>
</evidence>
<dbReference type="InterPro" id="IPR043129">
    <property type="entry name" value="ATPase_NBD"/>
</dbReference>
<dbReference type="GO" id="GO:0005524">
    <property type="term" value="F:ATP binding"/>
    <property type="evidence" value="ECO:0007669"/>
    <property type="project" value="UniProtKB-KW"/>
</dbReference>
<dbReference type="SUPFAM" id="SSF53067">
    <property type="entry name" value="Actin-like ATPase domain"/>
    <property type="match status" value="2"/>
</dbReference>
<dbReference type="GO" id="GO:0005829">
    <property type="term" value="C:cytosol"/>
    <property type="evidence" value="ECO:0007669"/>
    <property type="project" value="TreeGrafter"/>
</dbReference>
<dbReference type="EMBL" id="JAYKXP010000049">
    <property type="protein sequence ID" value="KAK7036675.1"/>
    <property type="molecule type" value="Genomic_DNA"/>
</dbReference>
<dbReference type="GO" id="GO:0140662">
    <property type="term" value="F:ATP-dependent protein folding chaperone"/>
    <property type="evidence" value="ECO:0007669"/>
    <property type="project" value="InterPro"/>
</dbReference>
<name>A0AAW0CER3_9AGAR</name>
<evidence type="ECO:0000313" key="4">
    <source>
        <dbReference type="EMBL" id="KAK7036675.1"/>
    </source>
</evidence>
<gene>
    <name evidence="4" type="primary">SSZ1</name>
    <name evidence="4" type="ORF">VNI00_011340</name>
</gene>
<reference evidence="4 5" key="1">
    <citation type="submission" date="2024-01" db="EMBL/GenBank/DDBJ databases">
        <title>A draft genome for a cacao thread blight-causing isolate of Paramarasmius palmivorus.</title>
        <authorList>
            <person name="Baruah I.K."/>
            <person name="Bukari Y."/>
            <person name="Amoako-Attah I."/>
            <person name="Meinhardt L.W."/>
            <person name="Bailey B.A."/>
            <person name="Cohen S.P."/>
        </authorList>
    </citation>
    <scope>NUCLEOTIDE SEQUENCE [LARGE SCALE GENOMIC DNA]</scope>
    <source>
        <strain evidence="4 5">GH-12</strain>
    </source>
</reference>
<dbReference type="PANTHER" id="PTHR45639">
    <property type="entry name" value="HSC70CB, ISOFORM G-RELATED"/>
    <property type="match status" value="1"/>
</dbReference>
<protein>
    <submittedName>
        <fullName evidence="4">Hsp70 protein that interacts with Zuo1p</fullName>
    </submittedName>
</protein>
<feature type="compositionally biased region" description="Acidic residues" evidence="3">
    <location>
        <begin position="597"/>
        <end position="613"/>
    </location>
</feature>
<keyword evidence="2" id="KW-0067">ATP-binding</keyword>
<comment type="caution">
    <text evidence="4">The sequence shown here is derived from an EMBL/GenBank/DDBJ whole genome shotgun (WGS) entry which is preliminary data.</text>
</comment>
<proteinExistence type="predicted"/>
<keyword evidence="5" id="KW-1185">Reference proteome</keyword>
<dbReference type="Pfam" id="PF00012">
    <property type="entry name" value="HSP70"/>
    <property type="match status" value="2"/>
</dbReference>
<sequence>MSVANGSADPHSPPAGTAPAIPHIVGINFGNAFASIAILSGKDKGFQPECIANEDGERQIACSVSFHGEQIYVGNEALHQLVKNPRNTITGFRNLLGKKLDEISSPPSGAPLVPDPSDPSAPSYSLTVLAPSPAPLPTSTKTSAAPSAATTTQNTPSATPLTADPTPVQITHTPKSITALFLRSLLQSATDFLGFAPSGYVLTCPPHFTSAQKEALRAAAEEAGRNPNTGETQTQLLQLIDEAAAVVSVTTSDAWVTAEALEKGDDDAKLGEDRNQLIIDVGASSTSVHLVSLRTGLAHILSSKTSTNLGGDSIDALLVSHFAKEFAKKAGQPLPDAPKPTDNVEENKQAQLAHRAHTKLLLAIPHLKRTLAASSTPATLSVESLHAGIDFTSPLTRLRFDILAKPVYQAISDLVLEVLKASTNTTSQGLDPYFVDEIIYTGSTASLPGLDAHLLSACNLREDVVSPFAANTVVGGGIGDPSTLLARGCAVQAGVISALSASGPEGDLRKALIAETGIEARVTSKDLGLLFPSEGDEDQQGGTFVTLVPAETPLPARRIVSIRLPSTEEKERVAFEVWEATTGIKIEKVKPPKVVYSDDEEGGQEEEEEEEEEEVKHRSVTKETLLGAAEFEASPKNGAATLEAKIVIRIDGGVEVVVKQVETGIQAKVDVPAI</sequence>
<feature type="region of interest" description="Disordered" evidence="3">
    <location>
        <begin position="106"/>
        <end position="168"/>
    </location>
</feature>
<accession>A0AAW0CER3</accession>
<evidence type="ECO:0000313" key="5">
    <source>
        <dbReference type="Proteomes" id="UP001383192"/>
    </source>
</evidence>
<dbReference type="AlphaFoldDB" id="A0AAW0CER3"/>
<dbReference type="PANTHER" id="PTHR45639:SF32">
    <property type="entry name" value="HEAT SHOCK PROTEIN PDR13"/>
    <property type="match status" value="1"/>
</dbReference>
<organism evidence="4 5">
    <name type="scientific">Paramarasmius palmivorus</name>
    <dbReference type="NCBI Taxonomy" id="297713"/>
    <lineage>
        <taxon>Eukaryota</taxon>
        <taxon>Fungi</taxon>
        <taxon>Dikarya</taxon>
        <taxon>Basidiomycota</taxon>
        <taxon>Agaricomycotina</taxon>
        <taxon>Agaricomycetes</taxon>
        <taxon>Agaricomycetidae</taxon>
        <taxon>Agaricales</taxon>
        <taxon>Marasmiineae</taxon>
        <taxon>Marasmiaceae</taxon>
        <taxon>Paramarasmius</taxon>
    </lineage>
</organism>
<keyword evidence="1" id="KW-0547">Nucleotide-binding</keyword>
<dbReference type="Gene3D" id="3.90.640.10">
    <property type="entry name" value="Actin, Chain A, domain 4"/>
    <property type="match status" value="1"/>
</dbReference>
<dbReference type="InterPro" id="IPR013126">
    <property type="entry name" value="Hsp_70_fam"/>
</dbReference>
<dbReference type="Gene3D" id="3.30.30.30">
    <property type="match status" value="2"/>
</dbReference>
<dbReference type="Proteomes" id="UP001383192">
    <property type="component" value="Unassembled WGS sequence"/>
</dbReference>